<reference evidence="9" key="1">
    <citation type="submission" date="2020-12" db="EMBL/GenBank/DDBJ databases">
        <title>Metabolic potential, ecology and presence of endohyphal bacteria is reflected in genomic diversity of Mucoromycotina.</title>
        <authorList>
            <person name="Muszewska A."/>
            <person name="Okrasinska A."/>
            <person name="Steczkiewicz K."/>
            <person name="Drgas O."/>
            <person name="Orlowska M."/>
            <person name="Perlinska-Lenart U."/>
            <person name="Aleksandrzak-Piekarczyk T."/>
            <person name="Szatraj K."/>
            <person name="Zielenkiewicz U."/>
            <person name="Pilsyk S."/>
            <person name="Malc E."/>
            <person name="Mieczkowski P."/>
            <person name="Kruszewska J.S."/>
            <person name="Biernat P."/>
            <person name="Pawlowska J."/>
        </authorList>
    </citation>
    <scope>NUCLEOTIDE SEQUENCE</scope>
    <source>
        <strain evidence="9">WA0000017839</strain>
    </source>
</reference>
<dbReference type="GO" id="GO:0003924">
    <property type="term" value="F:GTPase activity"/>
    <property type="evidence" value="ECO:0007669"/>
    <property type="project" value="InterPro"/>
</dbReference>
<comment type="similarity">
    <text evidence="2 8">Belongs to the small GTPase superfamily. Ran family.</text>
</comment>
<evidence type="ECO:0000313" key="9">
    <source>
        <dbReference type="EMBL" id="KAG2207210.1"/>
    </source>
</evidence>
<dbReference type="Proteomes" id="UP000603453">
    <property type="component" value="Unassembled WGS sequence"/>
</dbReference>
<evidence type="ECO:0000256" key="1">
    <source>
        <dbReference type="ARBA" id="ARBA00004123"/>
    </source>
</evidence>
<evidence type="ECO:0000256" key="6">
    <source>
        <dbReference type="ARBA" id="ARBA00023134"/>
    </source>
</evidence>
<comment type="subcellular location">
    <subcellularLocation>
        <location evidence="1 8">Nucleus</location>
    </subcellularLocation>
</comment>
<dbReference type="GO" id="GO:0000054">
    <property type="term" value="P:ribosomal subunit export from nucleus"/>
    <property type="evidence" value="ECO:0007669"/>
    <property type="project" value="TreeGrafter"/>
</dbReference>
<dbReference type="Gene3D" id="3.40.50.300">
    <property type="entry name" value="P-loop containing nucleotide triphosphate hydrolases"/>
    <property type="match status" value="1"/>
</dbReference>
<keyword evidence="3 8" id="KW-0813">Transport</keyword>
<comment type="caution">
    <text evidence="9">The sequence shown here is derived from an EMBL/GenBank/DDBJ whole genome shotgun (WGS) entry which is preliminary data.</text>
</comment>
<comment type="function">
    <text evidence="8">GTP-binding protein involved in nucleocytoplasmic transport. Required for the import of protein into the nucleus and also for RNA export. Involved in chromatin condensation and control of cell cycle.</text>
</comment>
<keyword evidence="7 8" id="KW-0539">Nucleus</keyword>
<dbReference type="GO" id="GO:0006606">
    <property type="term" value="P:protein import into nucleus"/>
    <property type="evidence" value="ECO:0007669"/>
    <property type="project" value="TreeGrafter"/>
</dbReference>
<dbReference type="OrthoDB" id="48625at2759"/>
<evidence type="ECO:0000256" key="4">
    <source>
        <dbReference type="ARBA" id="ARBA00022741"/>
    </source>
</evidence>
<keyword evidence="6 8" id="KW-0342">GTP-binding</keyword>
<dbReference type="InterPro" id="IPR001806">
    <property type="entry name" value="Small_GTPase"/>
</dbReference>
<evidence type="ECO:0000256" key="3">
    <source>
        <dbReference type="ARBA" id="ARBA00022448"/>
    </source>
</evidence>
<evidence type="ECO:0000256" key="2">
    <source>
        <dbReference type="ARBA" id="ARBA00008028"/>
    </source>
</evidence>
<dbReference type="AlphaFoldDB" id="A0A8H7RBD5"/>
<dbReference type="SUPFAM" id="SSF52540">
    <property type="entry name" value="P-loop containing nucleoside triphosphate hydrolases"/>
    <property type="match status" value="1"/>
</dbReference>
<proteinExistence type="inferred from homology"/>
<dbReference type="Pfam" id="PF00071">
    <property type="entry name" value="Ras"/>
    <property type="match status" value="1"/>
</dbReference>
<dbReference type="PRINTS" id="PR00627">
    <property type="entry name" value="GTPRANTC4"/>
</dbReference>
<evidence type="ECO:0000256" key="8">
    <source>
        <dbReference type="RuleBase" id="RU363057"/>
    </source>
</evidence>
<evidence type="ECO:0000256" key="5">
    <source>
        <dbReference type="ARBA" id="ARBA00022927"/>
    </source>
</evidence>
<evidence type="ECO:0000313" key="10">
    <source>
        <dbReference type="Proteomes" id="UP000603453"/>
    </source>
</evidence>
<dbReference type="GO" id="GO:0005737">
    <property type="term" value="C:cytoplasm"/>
    <property type="evidence" value="ECO:0007669"/>
    <property type="project" value="TreeGrafter"/>
</dbReference>
<organism evidence="9 10">
    <name type="scientific">Mucor saturninus</name>
    <dbReference type="NCBI Taxonomy" id="64648"/>
    <lineage>
        <taxon>Eukaryota</taxon>
        <taxon>Fungi</taxon>
        <taxon>Fungi incertae sedis</taxon>
        <taxon>Mucoromycota</taxon>
        <taxon>Mucoromycotina</taxon>
        <taxon>Mucoromycetes</taxon>
        <taxon>Mucorales</taxon>
        <taxon>Mucorineae</taxon>
        <taxon>Mucoraceae</taxon>
        <taxon>Mucor</taxon>
    </lineage>
</organism>
<dbReference type="SMART" id="SM00176">
    <property type="entry name" value="RAN"/>
    <property type="match status" value="1"/>
</dbReference>
<dbReference type="PROSITE" id="PS51419">
    <property type="entry name" value="RAB"/>
    <property type="match status" value="1"/>
</dbReference>
<gene>
    <name evidence="9" type="ORF">INT47_012263</name>
</gene>
<protein>
    <recommendedName>
        <fullName evidence="8">GTP-binding nuclear protein</fullName>
    </recommendedName>
</protein>
<dbReference type="InterPro" id="IPR005225">
    <property type="entry name" value="Small_GTP-bd"/>
</dbReference>
<dbReference type="GO" id="GO:0005525">
    <property type="term" value="F:GTP binding"/>
    <property type="evidence" value="ECO:0007669"/>
    <property type="project" value="UniProtKB-KW"/>
</dbReference>
<dbReference type="GO" id="GO:0005634">
    <property type="term" value="C:nucleus"/>
    <property type="evidence" value="ECO:0007669"/>
    <property type="project" value="UniProtKB-SubCell"/>
</dbReference>
<dbReference type="SMART" id="SM00173">
    <property type="entry name" value="RAS"/>
    <property type="match status" value="1"/>
</dbReference>
<evidence type="ECO:0000256" key="7">
    <source>
        <dbReference type="ARBA" id="ARBA00023242"/>
    </source>
</evidence>
<dbReference type="InterPro" id="IPR002041">
    <property type="entry name" value="Ran_GTPase"/>
</dbReference>
<keyword evidence="4 8" id="KW-0547">Nucleotide-binding</keyword>
<keyword evidence="10" id="KW-1185">Reference proteome</keyword>
<dbReference type="SMART" id="SM00175">
    <property type="entry name" value="RAB"/>
    <property type="match status" value="1"/>
</dbReference>
<dbReference type="InterPro" id="IPR027417">
    <property type="entry name" value="P-loop_NTPase"/>
</dbReference>
<dbReference type="PANTHER" id="PTHR24071">
    <property type="entry name" value="RAN GTPASE"/>
    <property type="match status" value="1"/>
</dbReference>
<dbReference type="NCBIfam" id="TIGR00231">
    <property type="entry name" value="small_GTP"/>
    <property type="match status" value="1"/>
</dbReference>
<dbReference type="SMART" id="SM00174">
    <property type="entry name" value="RHO"/>
    <property type="match status" value="1"/>
</dbReference>
<keyword evidence="5 8" id="KW-0653">Protein transport</keyword>
<sequence length="211" mass="23907">MADQIPLTFKLILVGNSNTGKTTFIKCHLNGKVEKKDGFDIYSLPFETNFGPVVFNVWDTTGREKAGSLRDDDYHGGHGGIILFDITSRLTYKRVPQWHRDLARVCKNMPIVICGNKVDIKECSVTPSQMSYHRRNNLPFYYTSAKSNYNIEKPFLYLAQHLVGEPTLEFIQPPVLAPPEIEVDAYLIKQYHESLAKAATQPLPDESDSDL</sequence>
<name>A0A8H7RBD5_9FUNG</name>
<dbReference type="PROSITE" id="PS51418">
    <property type="entry name" value="RAN"/>
    <property type="match status" value="1"/>
</dbReference>
<accession>A0A8H7RBD5</accession>
<dbReference type="PANTHER" id="PTHR24071:SF0">
    <property type="entry name" value="GTP-BINDING NUCLEAR PROTEIN RAN"/>
    <property type="match status" value="1"/>
</dbReference>
<dbReference type="EMBL" id="JAEPRD010000026">
    <property type="protein sequence ID" value="KAG2207210.1"/>
    <property type="molecule type" value="Genomic_DNA"/>
</dbReference>